<dbReference type="Proteomes" id="UP000799766">
    <property type="component" value="Unassembled WGS sequence"/>
</dbReference>
<evidence type="ECO:0000313" key="3">
    <source>
        <dbReference type="Proteomes" id="UP000799766"/>
    </source>
</evidence>
<organism evidence="2 3">
    <name type="scientific">Lineolata rhizophorae</name>
    <dbReference type="NCBI Taxonomy" id="578093"/>
    <lineage>
        <taxon>Eukaryota</taxon>
        <taxon>Fungi</taxon>
        <taxon>Dikarya</taxon>
        <taxon>Ascomycota</taxon>
        <taxon>Pezizomycotina</taxon>
        <taxon>Dothideomycetes</taxon>
        <taxon>Dothideomycetes incertae sedis</taxon>
        <taxon>Lineolatales</taxon>
        <taxon>Lineolataceae</taxon>
        <taxon>Lineolata</taxon>
    </lineage>
</organism>
<evidence type="ECO:0000313" key="2">
    <source>
        <dbReference type="EMBL" id="KAF2452937.1"/>
    </source>
</evidence>
<dbReference type="AlphaFoldDB" id="A0A6A6NN89"/>
<feature type="region of interest" description="Disordered" evidence="1">
    <location>
        <begin position="169"/>
        <end position="196"/>
    </location>
</feature>
<gene>
    <name evidence="2" type="ORF">BDY21DRAFT_367352</name>
</gene>
<proteinExistence type="predicted"/>
<dbReference type="EMBL" id="MU001701">
    <property type="protein sequence ID" value="KAF2452937.1"/>
    <property type="molecule type" value="Genomic_DNA"/>
</dbReference>
<name>A0A6A6NN89_9PEZI</name>
<evidence type="ECO:0000256" key="1">
    <source>
        <dbReference type="SAM" id="MobiDB-lite"/>
    </source>
</evidence>
<accession>A0A6A6NN89</accession>
<protein>
    <submittedName>
        <fullName evidence="2">Uncharacterized protein</fullName>
    </submittedName>
</protein>
<keyword evidence="3" id="KW-1185">Reference proteome</keyword>
<feature type="compositionally biased region" description="Basic residues" evidence="1">
    <location>
        <begin position="187"/>
        <end position="196"/>
    </location>
</feature>
<reference evidence="2" key="1">
    <citation type="journal article" date="2020" name="Stud. Mycol.">
        <title>101 Dothideomycetes genomes: a test case for predicting lifestyles and emergence of pathogens.</title>
        <authorList>
            <person name="Haridas S."/>
            <person name="Albert R."/>
            <person name="Binder M."/>
            <person name="Bloem J."/>
            <person name="Labutti K."/>
            <person name="Salamov A."/>
            <person name="Andreopoulos B."/>
            <person name="Baker S."/>
            <person name="Barry K."/>
            <person name="Bills G."/>
            <person name="Bluhm B."/>
            <person name="Cannon C."/>
            <person name="Castanera R."/>
            <person name="Culley D."/>
            <person name="Daum C."/>
            <person name="Ezra D."/>
            <person name="Gonzalez J."/>
            <person name="Henrissat B."/>
            <person name="Kuo A."/>
            <person name="Liang C."/>
            <person name="Lipzen A."/>
            <person name="Lutzoni F."/>
            <person name="Magnuson J."/>
            <person name="Mondo S."/>
            <person name="Nolan M."/>
            <person name="Ohm R."/>
            <person name="Pangilinan J."/>
            <person name="Park H.-J."/>
            <person name="Ramirez L."/>
            <person name="Alfaro M."/>
            <person name="Sun H."/>
            <person name="Tritt A."/>
            <person name="Yoshinaga Y."/>
            <person name="Zwiers L.-H."/>
            <person name="Turgeon B."/>
            <person name="Goodwin S."/>
            <person name="Spatafora J."/>
            <person name="Crous P."/>
            <person name="Grigoriev I."/>
        </authorList>
    </citation>
    <scope>NUCLEOTIDE SEQUENCE</scope>
    <source>
        <strain evidence="2">ATCC 16933</strain>
    </source>
</reference>
<sequence>MPYRRVNGNAIPMIPDYISPKLWAQHLPIRLGDAHCSVEELQKEYYECHDRLNSTWVPKMVGVFQYLEEMQEHVKSYVILLESQPDCRSSLSTPLRMPWLTTTTSSITSSVNYPPSNALCKSRNVFYTSNIPKTREMVKDIQKGNAAKNSELGELRTMVLQLQLELATKTNKESAENVPSKQESAKCRKMTKSLER</sequence>